<dbReference type="Pfam" id="PF00071">
    <property type="entry name" value="Ras"/>
    <property type="match status" value="1"/>
</dbReference>
<dbReference type="Proteomes" id="UP000266389">
    <property type="component" value="Unassembled WGS sequence"/>
</dbReference>
<evidence type="ECO:0000313" key="1">
    <source>
        <dbReference type="EMBL" id="RFM24145.1"/>
    </source>
</evidence>
<dbReference type="SUPFAM" id="SSF52540">
    <property type="entry name" value="P-loop containing nucleoside triphosphate hydrolases"/>
    <property type="match status" value="1"/>
</dbReference>
<dbReference type="PRINTS" id="PR00449">
    <property type="entry name" value="RASTRNSFRMNG"/>
</dbReference>
<organism evidence="1 2">
    <name type="scientific">Candidatus Thermochlorobacter aerophilus</name>
    <dbReference type="NCBI Taxonomy" id="1868324"/>
    <lineage>
        <taxon>Bacteria</taxon>
        <taxon>Pseudomonadati</taxon>
        <taxon>Chlorobiota</taxon>
        <taxon>Chlorobiia</taxon>
        <taxon>Chlorobiales</taxon>
        <taxon>Candidatus Thermochlorobacteriaceae</taxon>
        <taxon>Candidatus Thermochlorobacter</taxon>
    </lineage>
</organism>
<dbReference type="EMBL" id="PHFL01000046">
    <property type="protein sequence ID" value="RFM24145.1"/>
    <property type="molecule type" value="Genomic_DNA"/>
</dbReference>
<comment type="caution">
    <text evidence="1">The sequence shown here is derived from an EMBL/GenBank/DDBJ whole genome shotgun (WGS) entry which is preliminary data.</text>
</comment>
<dbReference type="CDD" id="cd00882">
    <property type="entry name" value="Ras_like_GTPase"/>
    <property type="match status" value="1"/>
</dbReference>
<dbReference type="AlphaFoldDB" id="A0A395M041"/>
<proteinExistence type="predicted"/>
<dbReference type="PANTHER" id="PTHR42708:SF1">
    <property type="entry name" value="GLIDING MOTILITY PROTEIN MGLA"/>
    <property type="match status" value="1"/>
</dbReference>
<gene>
    <name evidence="1" type="ORF">D0433_07540</name>
</gene>
<dbReference type="Gene3D" id="3.40.50.300">
    <property type="entry name" value="P-loop containing nucleotide triphosphate hydrolases"/>
    <property type="match status" value="1"/>
</dbReference>
<dbReference type="GO" id="GO:0005525">
    <property type="term" value="F:GTP binding"/>
    <property type="evidence" value="ECO:0007669"/>
    <property type="project" value="InterPro"/>
</dbReference>
<name>A0A395M041_9BACT</name>
<reference evidence="1 2" key="1">
    <citation type="journal article" date="2011" name="ISME J.">
        <title>Community ecology of hot spring cyanobacterial mats: predominant populations and their functional potential.</title>
        <authorList>
            <person name="Klatt C.G."/>
            <person name="Wood J.M."/>
            <person name="Rusch D.B."/>
            <person name="Bateson M.M."/>
            <person name="Hamamura N."/>
            <person name="Heidelberg J.F."/>
            <person name="Grossman A.R."/>
            <person name="Bhaya D."/>
            <person name="Cohan F.M."/>
            <person name="Kuhl M."/>
            <person name="Bryant D.A."/>
            <person name="Ward D.M."/>
        </authorList>
    </citation>
    <scope>NUCLEOTIDE SEQUENCE [LARGE SCALE GENOMIC DNA]</scope>
    <source>
        <strain evidence="1">OS</strain>
    </source>
</reference>
<sequence length="181" mass="20134">MRIVVTGPVGAGKTTLIKTISEIDVVETDRAATDDSALLKPNTTVAMDFGRITFGADMAVHIYGTPGQERFDFMWDILVRRAHALMLLVPLHRPSDFFMASKMLRYLQFHASEVPLVVVGTHSDLPDAWPVEEVLPALGVEPDAAIPIFAINATQTRDVVQVLIALIERYQRWVQAEPVRQ</sequence>
<evidence type="ECO:0000313" key="2">
    <source>
        <dbReference type="Proteomes" id="UP000266389"/>
    </source>
</evidence>
<dbReference type="GO" id="GO:0003924">
    <property type="term" value="F:GTPase activity"/>
    <property type="evidence" value="ECO:0007669"/>
    <property type="project" value="InterPro"/>
</dbReference>
<dbReference type="PANTHER" id="PTHR42708">
    <property type="entry name" value="ATP/GTP-BINDING PROTEIN-RELATED"/>
    <property type="match status" value="1"/>
</dbReference>
<protein>
    <submittedName>
        <fullName evidence="1">GTPase</fullName>
    </submittedName>
</protein>
<dbReference type="InterPro" id="IPR027417">
    <property type="entry name" value="P-loop_NTPase"/>
</dbReference>
<dbReference type="InterPro" id="IPR001806">
    <property type="entry name" value="Small_GTPase"/>
</dbReference>
<dbReference type="InterPro" id="IPR052705">
    <property type="entry name" value="Gliding_Motility_GTPase"/>
</dbReference>
<accession>A0A395M041</accession>